<dbReference type="Proteomes" id="UP000001861">
    <property type="component" value="Unassembled WGS sequence"/>
</dbReference>
<reference evidence="3 4" key="1">
    <citation type="journal article" date="2010" name="Proc. Natl. Acad. Sci. U.S.A.">
        <title>Insights into evolution of multicellular fungi from the assembled chromosomes of the mushroom Coprinopsis cinerea (Coprinus cinereus).</title>
        <authorList>
            <person name="Stajich J.E."/>
            <person name="Wilke S.K."/>
            <person name="Ahren D."/>
            <person name="Au C.H."/>
            <person name="Birren B.W."/>
            <person name="Borodovsky M."/>
            <person name="Burns C."/>
            <person name="Canback B."/>
            <person name="Casselton L.A."/>
            <person name="Cheng C.K."/>
            <person name="Deng J."/>
            <person name="Dietrich F.S."/>
            <person name="Fargo D.C."/>
            <person name="Farman M.L."/>
            <person name="Gathman A.C."/>
            <person name="Goldberg J."/>
            <person name="Guigo R."/>
            <person name="Hoegger P.J."/>
            <person name="Hooker J.B."/>
            <person name="Huggins A."/>
            <person name="James T.Y."/>
            <person name="Kamada T."/>
            <person name="Kilaru S."/>
            <person name="Kodira C."/>
            <person name="Kues U."/>
            <person name="Kupfer D."/>
            <person name="Kwan H.S."/>
            <person name="Lomsadze A."/>
            <person name="Li W."/>
            <person name="Lilly W.W."/>
            <person name="Ma L.J."/>
            <person name="Mackey A.J."/>
            <person name="Manning G."/>
            <person name="Martin F."/>
            <person name="Muraguchi H."/>
            <person name="Natvig D.O."/>
            <person name="Palmerini H."/>
            <person name="Ramesh M.A."/>
            <person name="Rehmeyer C.J."/>
            <person name="Roe B.A."/>
            <person name="Shenoy N."/>
            <person name="Stanke M."/>
            <person name="Ter-Hovhannisyan V."/>
            <person name="Tunlid A."/>
            <person name="Velagapudi R."/>
            <person name="Vision T.J."/>
            <person name="Zeng Q."/>
            <person name="Zolan M.E."/>
            <person name="Pukkila P.J."/>
        </authorList>
    </citation>
    <scope>NUCLEOTIDE SEQUENCE [LARGE SCALE GENOMIC DNA]</scope>
    <source>
        <strain evidence="4">Okayama-7 / 130 / ATCC MYA-4618 / FGSC 9003</strain>
    </source>
</reference>
<dbReference type="KEGG" id="cci:CC1G_02510"/>
<proteinExistence type="predicted"/>
<dbReference type="AlphaFoldDB" id="A8NBQ0"/>
<dbReference type="RefSeq" id="XP_001832248.2">
    <property type="nucleotide sequence ID" value="XM_001832196.2"/>
</dbReference>
<organism evidence="3 4">
    <name type="scientific">Coprinopsis cinerea (strain Okayama-7 / 130 / ATCC MYA-4618 / FGSC 9003)</name>
    <name type="common">Inky cap fungus</name>
    <name type="synonym">Hormographiella aspergillata</name>
    <dbReference type="NCBI Taxonomy" id="240176"/>
    <lineage>
        <taxon>Eukaryota</taxon>
        <taxon>Fungi</taxon>
        <taxon>Dikarya</taxon>
        <taxon>Basidiomycota</taxon>
        <taxon>Agaricomycotina</taxon>
        <taxon>Agaricomycetes</taxon>
        <taxon>Agaricomycetidae</taxon>
        <taxon>Agaricales</taxon>
        <taxon>Agaricineae</taxon>
        <taxon>Psathyrellaceae</taxon>
        <taxon>Coprinopsis</taxon>
    </lineage>
</organism>
<dbReference type="InParanoid" id="A8NBQ0"/>
<feature type="region of interest" description="Disordered" evidence="1">
    <location>
        <begin position="1"/>
        <end position="42"/>
    </location>
</feature>
<keyword evidence="2" id="KW-0472">Membrane</keyword>
<sequence length="194" mass="21050">MIVGQDTKVAPVANPPAADTSQFKDEKAPPVDIEQGSRDTASWVEDETKVARDTILGYDTLAYNSPAISKFPYLDREGLDPGSQAVAQNPKPKRPWIWIGAVGLCMLIIVILAALSGALGSRWLRDRGYIEDDIWYTRTTDPNGERFIVIRGTLSIPVNAPTSGMHMPYDSSSFPTPTSLGPSNSPSLSISNTE</sequence>
<gene>
    <name evidence="3" type="ORF">CC1G_02510</name>
</gene>
<feature type="compositionally biased region" description="Polar residues" evidence="1">
    <location>
        <begin position="170"/>
        <end position="194"/>
    </location>
</feature>
<accession>A8NBQ0</accession>
<evidence type="ECO:0000256" key="1">
    <source>
        <dbReference type="SAM" id="MobiDB-lite"/>
    </source>
</evidence>
<evidence type="ECO:0000256" key="2">
    <source>
        <dbReference type="SAM" id="Phobius"/>
    </source>
</evidence>
<feature type="region of interest" description="Disordered" evidence="1">
    <location>
        <begin position="167"/>
        <end position="194"/>
    </location>
</feature>
<protein>
    <submittedName>
        <fullName evidence="3">Uncharacterized protein</fullName>
    </submittedName>
</protein>
<dbReference type="EMBL" id="AACS02000009">
    <property type="protein sequence ID" value="EAU89621.2"/>
    <property type="molecule type" value="Genomic_DNA"/>
</dbReference>
<evidence type="ECO:0000313" key="3">
    <source>
        <dbReference type="EMBL" id="EAU89621.2"/>
    </source>
</evidence>
<dbReference type="GeneID" id="6008732"/>
<evidence type="ECO:0000313" key="4">
    <source>
        <dbReference type="Proteomes" id="UP000001861"/>
    </source>
</evidence>
<name>A8NBQ0_COPC7</name>
<dbReference type="HOGENOM" id="CLU_1402357_0_0_1"/>
<keyword evidence="2" id="KW-0812">Transmembrane</keyword>
<keyword evidence="2" id="KW-1133">Transmembrane helix</keyword>
<feature type="transmembrane region" description="Helical" evidence="2">
    <location>
        <begin position="96"/>
        <end position="119"/>
    </location>
</feature>
<dbReference type="VEuPathDB" id="FungiDB:CC1G_02510"/>
<comment type="caution">
    <text evidence="3">The sequence shown here is derived from an EMBL/GenBank/DDBJ whole genome shotgun (WGS) entry which is preliminary data.</text>
</comment>
<keyword evidence="4" id="KW-1185">Reference proteome</keyword>